<organism evidence="7 8">
    <name type="scientific">Circinella minor</name>
    <dbReference type="NCBI Taxonomy" id="1195481"/>
    <lineage>
        <taxon>Eukaryota</taxon>
        <taxon>Fungi</taxon>
        <taxon>Fungi incertae sedis</taxon>
        <taxon>Mucoromycota</taxon>
        <taxon>Mucoromycotina</taxon>
        <taxon>Mucoromycetes</taxon>
        <taxon>Mucorales</taxon>
        <taxon>Lichtheimiaceae</taxon>
        <taxon>Circinella</taxon>
    </lineage>
</organism>
<feature type="domain" description="TMEM62 C-terminal" evidence="6">
    <location>
        <begin position="516"/>
        <end position="652"/>
    </location>
</feature>
<feature type="compositionally biased region" description="Basic and acidic residues" evidence="1">
    <location>
        <begin position="803"/>
        <end position="814"/>
    </location>
</feature>
<proteinExistence type="predicted"/>
<dbReference type="Pfam" id="PF24394">
    <property type="entry name" value="TMEM62_C"/>
    <property type="match status" value="1"/>
</dbReference>
<feature type="transmembrane region" description="Helical" evidence="2">
    <location>
        <begin position="695"/>
        <end position="720"/>
    </location>
</feature>
<dbReference type="Proteomes" id="UP000646827">
    <property type="component" value="Unassembled WGS sequence"/>
</dbReference>
<keyword evidence="2" id="KW-0812">Transmembrane</keyword>
<feature type="compositionally biased region" description="Polar residues" evidence="1">
    <location>
        <begin position="851"/>
        <end position="868"/>
    </location>
</feature>
<evidence type="ECO:0008006" key="9">
    <source>
        <dbReference type="Google" id="ProtNLM"/>
    </source>
</evidence>
<dbReference type="GO" id="GO:0016787">
    <property type="term" value="F:hydrolase activity"/>
    <property type="evidence" value="ECO:0007669"/>
    <property type="project" value="InterPro"/>
</dbReference>
<keyword evidence="8" id="KW-1185">Reference proteome</keyword>
<gene>
    <name evidence="7" type="ORF">INT45_001959</name>
</gene>
<feature type="domain" description="TMEM62 Ig-like" evidence="5">
    <location>
        <begin position="377"/>
        <end position="486"/>
    </location>
</feature>
<dbReference type="InterPro" id="IPR056229">
    <property type="entry name" value="Ig_TMM62"/>
</dbReference>
<evidence type="ECO:0000256" key="1">
    <source>
        <dbReference type="SAM" id="MobiDB-lite"/>
    </source>
</evidence>
<name>A0A8H7S6R6_9FUNG</name>
<dbReference type="Pfam" id="PF24384">
    <property type="entry name" value="Ig_TMM62"/>
    <property type="match status" value="1"/>
</dbReference>
<dbReference type="EMBL" id="JAEPRB010000054">
    <property type="protein sequence ID" value="KAG2223825.1"/>
    <property type="molecule type" value="Genomic_DNA"/>
</dbReference>
<dbReference type="PANTHER" id="PTHR14795:SF0">
    <property type="entry name" value="TRANSMEMBRANE PROTEIN 62"/>
    <property type="match status" value="1"/>
</dbReference>
<dbReference type="InterPro" id="IPR056230">
    <property type="entry name" value="TMEM62_C"/>
</dbReference>
<sequence length="874" mass="100169">MNLSKSTWTCLVLLLLALFRAGQLHREAIAQLSTTVIPSNNDALEIPSSQQPTLRFQSQESDQILLDDKNPNLFYFVQISDLHISKFKEQGHTNNFLQFIHSFLPFIKPELVVVTGDLTDAKASDKVKTQQYPEEWEMYKAIVEQGAKGISWYDMRGNHDSFNLESWQSEQNLYRTYGQSAELLEAGEGVYSWELDKPFGKYQFVAMDATPKKGPARPINFFGYLTSKTMDHLASSIMTATKYNHTFVTILYRVNIDNNDGWIIQFSHYPTTTMVFGESSQGFKFKDMAERMSVYFCGHLHRLYFGLGDVLQSYNPWTDSLELELADMKDHGVFRIVAVDNDIISFVDQELPLAKMDTGIPILSKDNKVNWPEKLSVKPIVLITNPKDSRFVLRRKEPYYRTRTSTHIRFLVFSESDPSQLTVRITVDGRNHPFTAEFVGTDTMPLWVSSWEPNDFGDMNAHTIHIEVTSKNTMLTGEASVEFRVDDVRLAIGGGFGEWLIGSHAVTIISSVTIASILFTLVTLMGPKIYNDISLKSVDQPSFTASSASLQNRILLKIHRIDQYPTYGPFQFIQRQFLIWTLRFLRLPHDQPLIWYATFIIQLWLISLPWFKAEFIPSASTYDNRYGTFYLWGLVFPNQEWVPLADTWKLAVLVINLDVGFLYRFFAWRCTSSTELHCLGSTKGQRQVRQINEHLWFKGLEVIFWMWRTSVVIQLAFYYGGVWPTLILNVLMIWLAFIGVMLVIGKNGLLSTFRDRKRQRVAIIANGCRACRNTAQSQSSQGVYTTSNNNNQEDPVEYHALEEQHRSNREREEQVSQNKLVDDADIEENGSTSSHSSGVSSSTIEALMMHSRSTGNRQQLSSNCSNDNYDNKLD</sequence>
<dbReference type="InterPro" id="IPR029052">
    <property type="entry name" value="Metallo-depent_PP-like"/>
</dbReference>
<evidence type="ECO:0000259" key="5">
    <source>
        <dbReference type="Pfam" id="PF24384"/>
    </source>
</evidence>
<keyword evidence="2" id="KW-1133">Transmembrane helix</keyword>
<feature type="domain" description="Calcineurin-like phosphoesterase" evidence="4">
    <location>
        <begin position="76"/>
        <end position="302"/>
    </location>
</feature>
<feature type="transmembrane region" description="Helical" evidence="2">
    <location>
        <begin position="726"/>
        <end position="750"/>
    </location>
</feature>
<feature type="chain" id="PRO_5034688578" description="Calcineurin-like phosphoesterase domain-containing protein" evidence="3">
    <location>
        <begin position="25"/>
        <end position="874"/>
    </location>
</feature>
<keyword evidence="2" id="KW-0472">Membrane</keyword>
<reference evidence="7 8" key="1">
    <citation type="submission" date="2020-12" db="EMBL/GenBank/DDBJ databases">
        <title>Metabolic potential, ecology and presence of endohyphal bacteria is reflected in genomic diversity of Mucoromycotina.</title>
        <authorList>
            <person name="Muszewska A."/>
            <person name="Okrasinska A."/>
            <person name="Steczkiewicz K."/>
            <person name="Drgas O."/>
            <person name="Orlowska M."/>
            <person name="Perlinska-Lenart U."/>
            <person name="Aleksandrzak-Piekarczyk T."/>
            <person name="Szatraj K."/>
            <person name="Zielenkiewicz U."/>
            <person name="Pilsyk S."/>
            <person name="Malc E."/>
            <person name="Mieczkowski P."/>
            <person name="Kruszewska J.S."/>
            <person name="Biernat P."/>
            <person name="Pawlowska J."/>
        </authorList>
    </citation>
    <scope>NUCLEOTIDE SEQUENCE [LARGE SCALE GENOMIC DNA]</scope>
    <source>
        <strain evidence="7 8">CBS 142.35</strain>
    </source>
</reference>
<feature type="transmembrane region" description="Helical" evidence="2">
    <location>
        <begin position="499"/>
        <end position="526"/>
    </location>
</feature>
<dbReference type="AlphaFoldDB" id="A0A8H7S6R6"/>
<dbReference type="InterPro" id="IPR004843">
    <property type="entry name" value="Calcineurin-like_PHP"/>
</dbReference>
<dbReference type="OrthoDB" id="45365at2759"/>
<protein>
    <recommendedName>
        <fullName evidence="9">Calcineurin-like phosphoesterase domain-containing protein</fullName>
    </recommendedName>
</protein>
<comment type="caution">
    <text evidence="7">The sequence shown here is derived from an EMBL/GenBank/DDBJ whole genome shotgun (WGS) entry which is preliminary data.</text>
</comment>
<keyword evidence="3" id="KW-0732">Signal</keyword>
<evidence type="ECO:0000313" key="8">
    <source>
        <dbReference type="Proteomes" id="UP000646827"/>
    </source>
</evidence>
<evidence type="ECO:0000259" key="4">
    <source>
        <dbReference type="Pfam" id="PF00149"/>
    </source>
</evidence>
<evidence type="ECO:0000259" key="6">
    <source>
        <dbReference type="Pfam" id="PF24394"/>
    </source>
</evidence>
<dbReference type="PANTHER" id="PTHR14795">
    <property type="entry name" value="HELICASE RELATED"/>
    <property type="match status" value="1"/>
</dbReference>
<dbReference type="Gene3D" id="3.60.21.10">
    <property type="match status" value="1"/>
</dbReference>
<accession>A0A8H7S6R6</accession>
<feature type="region of interest" description="Disordered" evidence="1">
    <location>
        <begin position="803"/>
        <end position="874"/>
    </location>
</feature>
<dbReference type="SUPFAM" id="SSF56300">
    <property type="entry name" value="Metallo-dependent phosphatases"/>
    <property type="match status" value="1"/>
</dbReference>
<feature type="compositionally biased region" description="Low complexity" evidence="1">
    <location>
        <begin position="830"/>
        <end position="843"/>
    </location>
</feature>
<dbReference type="Pfam" id="PF00149">
    <property type="entry name" value="Metallophos"/>
    <property type="match status" value="1"/>
</dbReference>
<evidence type="ECO:0000256" key="2">
    <source>
        <dbReference type="SAM" id="Phobius"/>
    </source>
</evidence>
<evidence type="ECO:0000313" key="7">
    <source>
        <dbReference type="EMBL" id="KAG2223825.1"/>
    </source>
</evidence>
<evidence type="ECO:0000256" key="3">
    <source>
        <dbReference type="SAM" id="SignalP"/>
    </source>
</evidence>
<feature type="signal peptide" evidence="3">
    <location>
        <begin position="1"/>
        <end position="24"/>
    </location>
</feature>